<organism evidence="1 2">
    <name type="scientific">Phaeosphaeria nodorum (strain SN15 / ATCC MYA-4574 / FGSC 10173)</name>
    <name type="common">Glume blotch fungus</name>
    <name type="synonym">Parastagonospora nodorum</name>
    <dbReference type="NCBI Taxonomy" id="321614"/>
    <lineage>
        <taxon>Eukaryota</taxon>
        <taxon>Fungi</taxon>
        <taxon>Dikarya</taxon>
        <taxon>Ascomycota</taxon>
        <taxon>Pezizomycotina</taxon>
        <taxon>Dothideomycetes</taxon>
        <taxon>Pleosporomycetidae</taxon>
        <taxon>Pleosporales</taxon>
        <taxon>Pleosporineae</taxon>
        <taxon>Phaeosphaeriaceae</taxon>
        <taxon>Parastagonospora</taxon>
    </lineage>
</organism>
<accession>Q0UY83</accession>
<reference evidence="2" key="1">
    <citation type="journal article" date="2007" name="Plant Cell">
        <title>Dothideomycete-plant interactions illuminated by genome sequencing and EST analysis of the wheat pathogen Stagonospora nodorum.</title>
        <authorList>
            <person name="Hane J.K."/>
            <person name="Lowe R.G."/>
            <person name="Solomon P.S."/>
            <person name="Tan K.C."/>
            <person name="Schoch C.L."/>
            <person name="Spatafora J.W."/>
            <person name="Crous P.W."/>
            <person name="Kodira C."/>
            <person name="Birren B.W."/>
            <person name="Galagan J.E."/>
            <person name="Torriani S.F."/>
            <person name="McDonald B.A."/>
            <person name="Oliver R.P."/>
        </authorList>
    </citation>
    <scope>NUCLEOTIDE SEQUENCE [LARGE SCALE GENOMIC DNA]</scope>
    <source>
        <strain evidence="2">SN15 / ATCC MYA-4574 / FGSC 10173</strain>
    </source>
</reference>
<name>Q0UY83_PHANO</name>
<dbReference type="InParanoid" id="Q0UY83"/>
<dbReference type="KEGG" id="pno:SNOG_03281"/>
<dbReference type="RefSeq" id="XP_001793851.1">
    <property type="nucleotide sequence ID" value="XM_001793799.1"/>
</dbReference>
<proteinExistence type="predicted"/>
<dbReference type="Proteomes" id="UP000001055">
    <property type="component" value="Unassembled WGS sequence"/>
</dbReference>
<evidence type="ECO:0000313" key="2">
    <source>
        <dbReference type="Proteomes" id="UP000001055"/>
    </source>
</evidence>
<evidence type="ECO:0000313" key="1">
    <source>
        <dbReference type="EMBL" id="EAT90012.1"/>
    </source>
</evidence>
<dbReference type="AlphaFoldDB" id="Q0UY83"/>
<gene>
    <name evidence="1" type="ORF">SNOG_03281</name>
</gene>
<sequence length="185" mass="20231">MSSNVHFACATLSIRCITNALCYVEAISSTAAGQNAWPTAGMLSAVLSTIQPLQQPSDRRQVLFGPHQVYAGTARDYCVKTVELENSKTVTHTTALCLSQGSEVYRDFTGKYKEIHTPCPQTAVPRHHGARRRRTLLAAKWSLAINNIASIRAGGLRWPKVGDHVPEAIHSVGPRAQQLTRDNGR</sequence>
<dbReference type="EMBL" id="CH445328">
    <property type="protein sequence ID" value="EAT90012.1"/>
    <property type="molecule type" value="Genomic_DNA"/>
</dbReference>
<protein>
    <submittedName>
        <fullName evidence="1">Uncharacterized protein</fullName>
    </submittedName>
</protein>
<dbReference type="GeneID" id="5970708"/>